<evidence type="ECO:0000313" key="7">
    <source>
        <dbReference type="EMBL" id="TCL02365.1"/>
    </source>
</evidence>
<keyword evidence="8" id="KW-1185">Reference proteome</keyword>
<dbReference type="EMBL" id="SJOI01000001">
    <property type="protein sequence ID" value="TCL02365.1"/>
    <property type="molecule type" value="Genomic_DNA"/>
</dbReference>
<feature type="transmembrane region" description="Helical" evidence="6">
    <location>
        <begin position="12"/>
        <end position="31"/>
    </location>
</feature>
<gene>
    <name evidence="7" type="ORF">EZJ58_0378</name>
</gene>
<dbReference type="RefSeq" id="WP_132921321.1">
    <property type="nucleotide sequence ID" value="NZ_SJOI01000001.1"/>
</dbReference>
<evidence type="ECO:0000256" key="4">
    <source>
        <dbReference type="ARBA" id="ARBA00022989"/>
    </source>
</evidence>
<keyword evidence="3 6" id="KW-0812">Transmembrane</keyword>
<evidence type="ECO:0000256" key="6">
    <source>
        <dbReference type="SAM" id="Phobius"/>
    </source>
</evidence>
<reference evidence="7 8" key="1">
    <citation type="submission" date="2019-02" db="EMBL/GenBank/DDBJ databases">
        <title>Investigation of anaerobic lignin degradation for improved lignocellulosic biofuels.</title>
        <authorList>
            <person name="Deangelis K."/>
        </authorList>
    </citation>
    <scope>NUCLEOTIDE SEQUENCE [LARGE SCALE GENOMIC DNA]</scope>
    <source>
        <strain evidence="7 8">159R</strain>
    </source>
</reference>
<dbReference type="InterPro" id="IPR025594">
    <property type="entry name" value="YebO"/>
</dbReference>
<comment type="caution">
    <text evidence="7">The sequence shown here is derived from an EMBL/GenBank/DDBJ whole genome shotgun (WGS) entry which is preliminary data.</text>
</comment>
<evidence type="ECO:0000256" key="2">
    <source>
        <dbReference type="ARBA" id="ARBA00022475"/>
    </source>
</evidence>
<comment type="subcellular location">
    <subcellularLocation>
        <location evidence="1">Cell membrane</location>
        <topology evidence="1">Single-pass membrane protein</topology>
    </subcellularLocation>
</comment>
<proteinExistence type="predicted"/>
<accession>A0A4R1N590</accession>
<evidence type="ECO:0000256" key="5">
    <source>
        <dbReference type="ARBA" id="ARBA00023136"/>
    </source>
</evidence>
<sequence length="90" mass="10257">MNDLGFNTLNIASMGLFLLVFIIGLVVWFFLNRASVRANEQIMLLNELLEQQKKQTELLMRLGQMNSPQNDAKVPAAGEPIMFKDFIAER</sequence>
<keyword evidence="2" id="KW-1003">Cell membrane</keyword>
<dbReference type="GO" id="GO:0005886">
    <property type="term" value="C:plasma membrane"/>
    <property type="evidence" value="ECO:0007669"/>
    <property type="project" value="UniProtKB-SubCell"/>
</dbReference>
<dbReference type="Proteomes" id="UP000294555">
    <property type="component" value="Unassembled WGS sequence"/>
</dbReference>
<evidence type="ECO:0000256" key="3">
    <source>
        <dbReference type="ARBA" id="ARBA00022692"/>
    </source>
</evidence>
<protein>
    <submittedName>
        <fullName evidence="7">YebO-like protein</fullName>
    </submittedName>
</protein>
<keyword evidence="4 6" id="KW-1133">Transmembrane helix</keyword>
<evidence type="ECO:0000256" key="1">
    <source>
        <dbReference type="ARBA" id="ARBA00004162"/>
    </source>
</evidence>
<keyword evidence="5 6" id="KW-0472">Membrane</keyword>
<organism evidence="7 8">
    <name type="scientific">Sodalis ligni</name>
    <dbReference type="NCBI Taxonomy" id="2697027"/>
    <lineage>
        <taxon>Bacteria</taxon>
        <taxon>Pseudomonadati</taxon>
        <taxon>Pseudomonadota</taxon>
        <taxon>Gammaproteobacteria</taxon>
        <taxon>Enterobacterales</taxon>
        <taxon>Bruguierivoracaceae</taxon>
        <taxon>Sodalis</taxon>
    </lineage>
</organism>
<dbReference type="Pfam" id="PF13974">
    <property type="entry name" value="YebO"/>
    <property type="match status" value="1"/>
</dbReference>
<dbReference type="OrthoDB" id="6485757at2"/>
<dbReference type="AlphaFoldDB" id="A0A4R1N590"/>
<name>A0A4R1N590_9GAMM</name>
<evidence type="ECO:0000313" key="8">
    <source>
        <dbReference type="Proteomes" id="UP000294555"/>
    </source>
</evidence>